<reference evidence="4" key="2">
    <citation type="submission" date="2020-07" db="EMBL/GenBank/DDBJ databases">
        <authorList>
            <person name="Klompen A.L."/>
            <person name="Macrander J."/>
            <person name="Reitzel A.M."/>
            <person name="Stampar S.N."/>
        </authorList>
    </citation>
    <scope>NUCLEOTIDE SEQUENCE</scope>
</reference>
<dbReference type="Pfam" id="PF00059">
    <property type="entry name" value="Lectin_C"/>
    <property type="match status" value="1"/>
</dbReference>
<feature type="chain" id="PRO_5028830931" evidence="2">
    <location>
        <begin position="24"/>
        <end position="160"/>
    </location>
</feature>
<evidence type="ECO:0000256" key="1">
    <source>
        <dbReference type="ARBA" id="ARBA00023157"/>
    </source>
</evidence>
<organism evidence="4">
    <name type="scientific">Pachycerianthus maua</name>
    <dbReference type="NCBI Taxonomy" id="2736681"/>
    <lineage>
        <taxon>Eukaryota</taxon>
        <taxon>Metazoa</taxon>
        <taxon>Cnidaria</taxon>
        <taxon>Anthozoa</taxon>
        <taxon>Ceriantharia</taxon>
        <taxon>Spirularia</taxon>
        <taxon>Cerianthidae</taxon>
        <taxon>Pachycerianthus</taxon>
    </lineage>
</organism>
<dbReference type="SUPFAM" id="SSF56436">
    <property type="entry name" value="C-type lectin-like"/>
    <property type="match status" value="1"/>
</dbReference>
<dbReference type="Gene3D" id="3.10.100.10">
    <property type="entry name" value="Mannose-Binding Protein A, subunit A"/>
    <property type="match status" value="1"/>
</dbReference>
<reference evidence="4" key="1">
    <citation type="journal article" date="2020" name="Mar. Drugs">
        <title>Transcriptomic Analysis of Four Cerianthid (Cnidaria, Ceriantharia) Venoms.</title>
        <authorList>
            <person name="Klompen A.M.L."/>
            <person name="Macrander J."/>
            <person name="Reitzel A.M."/>
            <person name="Stampar S.N."/>
        </authorList>
    </citation>
    <scope>NUCLEOTIDE SEQUENCE</scope>
</reference>
<dbReference type="InterPro" id="IPR018378">
    <property type="entry name" value="C-type_lectin_CS"/>
</dbReference>
<accession>A0A7G7WYX4</accession>
<protein>
    <submittedName>
        <fullName evidence="4">Toxin candidate TRINITY_DN33449_c0_g1_i1.p1</fullName>
    </submittedName>
</protein>
<name>A0A7G7WYX4_9CNID</name>
<dbReference type="SMART" id="SM00034">
    <property type="entry name" value="CLECT"/>
    <property type="match status" value="1"/>
</dbReference>
<keyword evidence="2" id="KW-0732">Signal</keyword>
<sequence length="160" mass="18808">MERMCAFLLLMKMVLNLQDRVEGLCCEPGWVEFKGICYYFSTSPAGSWQSARKYCLTRGADLTSIHSDDEKEFINDWMERINDAFGTAYFWNGANDRNQEGKFVWSDKTKFSYSNWWFREPNDSGGEHCVEMYTPSTHFGKWNDLKCNTPGHRYVCKKIR</sequence>
<evidence type="ECO:0000259" key="3">
    <source>
        <dbReference type="PROSITE" id="PS50041"/>
    </source>
</evidence>
<dbReference type="PANTHER" id="PTHR22803">
    <property type="entry name" value="MANNOSE, PHOSPHOLIPASE, LECTIN RECEPTOR RELATED"/>
    <property type="match status" value="1"/>
</dbReference>
<dbReference type="EMBL" id="MT747529">
    <property type="protein sequence ID" value="QNH72463.1"/>
    <property type="molecule type" value="mRNA"/>
</dbReference>
<dbReference type="InterPro" id="IPR016186">
    <property type="entry name" value="C-type_lectin-like/link_sf"/>
</dbReference>
<dbReference type="InterPro" id="IPR001304">
    <property type="entry name" value="C-type_lectin-like"/>
</dbReference>
<dbReference type="AlphaFoldDB" id="A0A7G7WYX4"/>
<dbReference type="InterPro" id="IPR050111">
    <property type="entry name" value="C-type_lectin/snaclec_domain"/>
</dbReference>
<dbReference type="PROSITE" id="PS00615">
    <property type="entry name" value="C_TYPE_LECTIN_1"/>
    <property type="match status" value="1"/>
</dbReference>
<dbReference type="InterPro" id="IPR016187">
    <property type="entry name" value="CTDL_fold"/>
</dbReference>
<feature type="domain" description="C-type lectin" evidence="3">
    <location>
        <begin position="33"/>
        <end position="148"/>
    </location>
</feature>
<proteinExistence type="evidence at transcript level"/>
<keyword evidence="1" id="KW-1015">Disulfide bond</keyword>
<evidence type="ECO:0000256" key="2">
    <source>
        <dbReference type="SAM" id="SignalP"/>
    </source>
</evidence>
<dbReference type="PROSITE" id="PS50041">
    <property type="entry name" value="C_TYPE_LECTIN_2"/>
    <property type="match status" value="1"/>
</dbReference>
<evidence type="ECO:0000313" key="4">
    <source>
        <dbReference type="EMBL" id="QNH72463.1"/>
    </source>
</evidence>
<feature type="signal peptide" evidence="2">
    <location>
        <begin position="1"/>
        <end position="23"/>
    </location>
</feature>